<protein>
    <submittedName>
        <fullName evidence="6">Glycoside hydrolase family 3 N-terminal domain-containing protein</fullName>
    </submittedName>
</protein>
<dbReference type="Proteomes" id="UP001277761">
    <property type="component" value="Unassembled WGS sequence"/>
</dbReference>
<dbReference type="SUPFAM" id="SSF51445">
    <property type="entry name" value="(Trans)glycosidases"/>
    <property type="match status" value="1"/>
</dbReference>
<evidence type="ECO:0000313" key="6">
    <source>
        <dbReference type="EMBL" id="MDX8152404.1"/>
    </source>
</evidence>
<dbReference type="InterPro" id="IPR036962">
    <property type="entry name" value="Glyco_hydro_3_N_sf"/>
</dbReference>
<comment type="similarity">
    <text evidence="1">Belongs to the glycosyl hydrolase 3 family.</text>
</comment>
<feature type="signal peptide" evidence="4">
    <location>
        <begin position="1"/>
        <end position="25"/>
    </location>
</feature>
<evidence type="ECO:0000256" key="4">
    <source>
        <dbReference type="SAM" id="SignalP"/>
    </source>
</evidence>
<keyword evidence="2 6" id="KW-0378">Hydrolase</keyword>
<evidence type="ECO:0000256" key="2">
    <source>
        <dbReference type="ARBA" id="ARBA00022801"/>
    </source>
</evidence>
<comment type="caution">
    <text evidence="6">The sequence shown here is derived from an EMBL/GenBank/DDBJ whole genome shotgun (WGS) entry which is preliminary data.</text>
</comment>
<dbReference type="PANTHER" id="PTHR30480">
    <property type="entry name" value="BETA-HEXOSAMINIDASE-RELATED"/>
    <property type="match status" value="1"/>
</dbReference>
<gene>
    <name evidence="6" type="ORF">SK069_12420</name>
</gene>
<evidence type="ECO:0000256" key="3">
    <source>
        <dbReference type="ARBA" id="ARBA00023295"/>
    </source>
</evidence>
<keyword evidence="4" id="KW-0732">Signal</keyword>
<keyword evidence="3" id="KW-0326">Glycosidase</keyword>
<evidence type="ECO:0000259" key="5">
    <source>
        <dbReference type="Pfam" id="PF00933"/>
    </source>
</evidence>
<dbReference type="Gene3D" id="3.20.20.300">
    <property type="entry name" value="Glycoside hydrolase, family 3, N-terminal domain"/>
    <property type="match status" value="1"/>
</dbReference>
<feature type="chain" id="PRO_5045057263" evidence="4">
    <location>
        <begin position="26"/>
        <end position="388"/>
    </location>
</feature>
<dbReference type="GO" id="GO:0016787">
    <property type="term" value="F:hydrolase activity"/>
    <property type="evidence" value="ECO:0007669"/>
    <property type="project" value="UniProtKB-KW"/>
</dbReference>
<sequence length="388" mass="39457">MRRPPRPARPPALRVLALAAALVVAGCGGGGDDDPASVRGGDVFLATAQGLDDEQLAGQSVIVGFRQHGATIPPALRDAIAAGRVGGVILFGENGRTVAPVRALARRLQAIERPGRLQAVRLLVMSDQEGGLVRRIEDAPPARSAAEQARAGAATVRAAGRGSARALCRAGVNVNLAPVADRAGGFIAGQDRAYAADAARAGALAAAFARGARDGGIAATAKHFPGLGSATTNTDEARSVVDRPLAALRAEDEAAFAPAIRDGVPLVMLANAIYPALDRTPAVLSRRVVEGELRGRLGFRGVTISDDLQAGAFRATTDRGSLAVAAAAAGVDLLLYGQDADEGSTAVDALADALAAGRLDRARQQRAVARILRLRTALTRGACGAAAG</sequence>
<dbReference type="PANTHER" id="PTHR30480:SF14">
    <property type="entry name" value="HYDROLASE, PUTATIVE (AFU_ORTHOLOGUE AFUA_4G13770)-RELATED"/>
    <property type="match status" value="1"/>
</dbReference>
<dbReference type="EMBL" id="JAXAVX010000005">
    <property type="protein sequence ID" value="MDX8152404.1"/>
    <property type="molecule type" value="Genomic_DNA"/>
</dbReference>
<keyword evidence="7" id="KW-1185">Reference proteome</keyword>
<dbReference type="InterPro" id="IPR017853">
    <property type="entry name" value="GH"/>
</dbReference>
<name>A0ABU4VMU3_9ACTN</name>
<organism evidence="6 7">
    <name type="scientific">Patulibacter brassicae</name>
    <dbReference type="NCBI Taxonomy" id="1705717"/>
    <lineage>
        <taxon>Bacteria</taxon>
        <taxon>Bacillati</taxon>
        <taxon>Actinomycetota</taxon>
        <taxon>Thermoleophilia</taxon>
        <taxon>Solirubrobacterales</taxon>
        <taxon>Patulibacteraceae</taxon>
        <taxon>Patulibacter</taxon>
    </lineage>
</organism>
<proteinExistence type="inferred from homology"/>
<dbReference type="Pfam" id="PF00933">
    <property type="entry name" value="Glyco_hydro_3"/>
    <property type="match status" value="1"/>
</dbReference>
<accession>A0ABU4VMU3</accession>
<reference evidence="6 7" key="1">
    <citation type="submission" date="2023-11" db="EMBL/GenBank/DDBJ databases">
        <authorList>
            <person name="Xu M."/>
            <person name="Jiang T."/>
        </authorList>
    </citation>
    <scope>NUCLEOTIDE SEQUENCE [LARGE SCALE GENOMIC DNA]</scope>
    <source>
        <strain evidence="6 7">SD</strain>
    </source>
</reference>
<dbReference type="RefSeq" id="WP_319954557.1">
    <property type="nucleotide sequence ID" value="NZ_JAXAVX010000005.1"/>
</dbReference>
<evidence type="ECO:0000313" key="7">
    <source>
        <dbReference type="Proteomes" id="UP001277761"/>
    </source>
</evidence>
<feature type="domain" description="Glycoside hydrolase family 3 N-terminal" evidence="5">
    <location>
        <begin position="75"/>
        <end position="374"/>
    </location>
</feature>
<dbReference type="InterPro" id="IPR001764">
    <property type="entry name" value="Glyco_hydro_3_N"/>
</dbReference>
<evidence type="ECO:0000256" key="1">
    <source>
        <dbReference type="ARBA" id="ARBA00005336"/>
    </source>
</evidence>
<dbReference type="PROSITE" id="PS51257">
    <property type="entry name" value="PROKAR_LIPOPROTEIN"/>
    <property type="match status" value="1"/>
</dbReference>
<dbReference type="InterPro" id="IPR050226">
    <property type="entry name" value="NagZ_Beta-hexosaminidase"/>
</dbReference>